<evidence type="ECO:0000256" key="4">
    <source>
        <dbReference type="ARBA" id="ARBA00051722"/>
    </source>
</evidence>
<evidence type="ECO:0000313" key="7">
    <source>
        <dbReference type="Proteomes" id="UP000053681"/>
    </source>
</evidence>
<dbReference type="EC" id="3.1.3.48" evidence="5"/>
<reference evidence="6 7" key="1">
    <citation type="submission" date="2015-11" db="EMBL/GenBank/DDBJ databases">
        <title>Bacillus caseinolyticus sp nov.</title>
        <authorList>
            <person name="Dastager S.G."/>
            <person name="Mawlankar R."/>
        </authorList>
    </citation>
    <scope>NUCLEOTIDE SEQUENCE [LARGE SCALE GENOMIC DNA]</scope>
    <source>
        <strain evidence="6 7">SGD-V-76</strain>
    </source>
</reference>
<dbReference type="PANTHER" id="PTHR39181">
    <property type="entry name" value="TYROSINE-PROTEIN PHOSPHATASE YWQE"/>
    <property type="match status" value="1"/>
</dbReference>
<dbReference type="EMBL" id="LNQP01000080">
    <property type="protein sequence ID" value="KSU86518.1"/>
    <property type="molecule type" value="Genomic_DNA"/>
</dbReference>
<dbReference type="Gene3D" id="3.20.20.140">
    <property type="entry name" value="Metal-dependent hydrolases"/>
    <property type="match status" value="1"/>
</dbReference>
<dbReference type="RefSeq" id="WP_025909584.1">
    <property type="nucleotide sequence ID" value="NZ_KQ758695.1"/>
</dbReference>
<dbReference type="AlphaFoldDB" id="A0A0V8JHK8"/>
<dbReference type="PANTHER" id="PTHR39181:SF1">
    <property type="entry name" value="TYROSINE-PROTEIN PHOSPHATASE YWQE"/>
    <property type="match status" value="1"/>
</dbReference>
<comment type="similarity">
    <text evidence="1 5">Belongs to the metallo-dependent hydrolases superfamily. CpsB/CapC family.</text>
</comment>
<evidence type="ECO:0000256" key="5">
    <source>
        <dbReference type="PIRNR" id="PIRNR016557"/>
    </source>
</evidence>
<name>A0A0V8JHK8_9BACI</name>
<evidence type="ECO:0000256" key="3">
    <source>
        <dbReference type="ARBA" id="ARBA00022912"/>
    </source>
</evidence>
<protein>
    <recommendedName>
        <fullName evidence="5">Tyrosine-protein phosphatase</fullName>
        <ecNumber evidence="5">3.1.3.48</ecNumber>
    </recommendedName>
</protein>
<comment type="catalytic activity">
    <reaction evidence="4 5">
        <text>O-phospho-L-tyrosyl-[protein] + H2O = L-tyrosyl-[protein] + phosphate</text>
        <dbReference type="Rhea" id="RHEA:10684"/>
        <dbReference type="Rhea" id="RHEA-COMP:10136"/>
        <dbReference type="Rhea" id="RHEA-COMP:20101"/>
        <dbReference type="ChEBI" id="CHEBI:15377"/>
        <dbReference type="ChEBI" id="CHEBI:43474"/>
        <dbReference type="ChEBI" id="CHEBI:46858"/>
        <dbReference type="ChEBI" id="CHEBI:61978"/>
        <dbReference type="EC" id="3.1.3.48"/>
    </reaction>
</comment>
<dbReference type="GO" id="GO:0030145">
    <property type="term" value="F:manganese ion binding"/>
    <property type="evidence" value="ECO:0007669"/>
    <property type="project" value="UniProtKB-UniRule"/>
</dbReference>
<accession>A0A0V8JHK8</accession>
<organism evidence="6 7">
    <name type="scientific">Priestia veravalensis</name>
    <dbReference type="NCBI Taxonomy" id="1414648"/>
    <lineage>
        <taxon>Bacteria</taxon>
        <taxon>Bacillati</taxon>
        <taxon>Bacillota</taxon>
        <taxon>Bacilli</taxon>
        <taxon>Bacillales</taxon>
        <taxon>Bacillaceae</taxon>
        <taxon>Priestia</taxon>
    </lineage>
</organism>
<keyword evidence="2 5" id="KW-0378">Hydrolase</keyword>
<dbReference type="GO" id="GO:0004725">
    <property type="term" value="F:protein tyrosine phosphatase activity"/>
    <property type="evidence" value="ECO:0007669"/>
    <property type="project" value="UniProtKB-UniRule"/>
</dbReference>
<dbReference type="PIRSF" id="PIRSF016557">
    <property type="entry name" value="Caps_synth_CpsB"/>
    <property type="match status" value="1"/>
</dbReference>
<dbReference type="InterPro" id="IPR016667">
    <property type="entry name" value="Caps_polysacc_synth_CpsB/CapC"/>
</dbReference>
<dbReference type="Proteomes" id="UP000053681">
    <property type="component" value="Unassembled WGS sequence"/>
</dbReference>
<sequence length="255" mass="28834">MIDLQTFILPNIDNGPRDVQTFTNMARSLVKKGVHSVVATPLFWEESDVTRHELILYASAANDWLEEALIPLRVLPGQLVPASPQLLKNYEKQKLLTLNHTDKYLLMSLPYHTLPTNLDSVLYDLQLQGIVPILQAPERHPVFQQHPDKLYDLVKKGFVTQLSAGSILGLNGKQARKSASTFIKHRLAHVIASGVDERTYWDYSLSKAYDVISDQYGTGQLYTFMENAEAVIEGMALEMEEPEAVKRGKIFKLWA</sequence>
<dbReference type="Pfam" id="PF19567">
    <property type="entry name" value="CpsB_CapC"/>
    <property type="match status" value="1"/>
</dbReference>
<comment type="caution">
    <text evidence="6">The sequence shown here is derived from an EMBL/GenBank/DDBJ whole genome shotgun (WGS) entry which is preliminary data.</text>
</comment>
<evidence type="ECO:0000256" key="2">
    <source>
        <dbReference type="ARBA" id="ARBA00022801"/>
    </source>
</evidence>
<gene>
    <name evidence="6" type="ORF">AS180_18225</name>
</gene>
<evidence type="ECO:0000313" key="6">
    <source>
        <dbReference type="EMBL" id="KSU86518.1"/>
    </source>
</evidence>
<keyword evidence="3 5" id="KW-0904">Protein phosphatase</keyword>
<evidence type="ECO:0000256" key="1">
    <source>
        <dbReference type="ARBA" id="ARBA00005750"/>
    </source>
</evidence>
<keyword evidence="7" id="KW-1185">Reference proteome</keyword>
<proteinExistence type="inferred from homology"/>